<dbReference type="InterPro" id="IPR012902">
    <property type="entry name" value="N_methyl_site"/>
</dbReference>
<evidence type="ECO:0000256" key="2">
    <source>
        <dbReference type="ARBA" id="ARBA00004418"/>
    </source>
</evidence>
<dbReference type="GO" id="GO:0009279">
    <property type="term" value="C:cell outer membrane"/>
    <property type="evidence" value="ECO:0007669"/>
    <property type="project" value="UniProtKB-SubCell"/>
</dbReference>
<evidence type="ECO:0000256" key="4">
    <source>
        <dbReference type="ARBA" id="ARBA00023237"/>
    </source>
</evidence>
<dbReference type="PROSITE" id="PS00409">
    <property type="entry name" value="PROKAR_NTER_METHYL"/>
    <property type="match status" value="1"/>
</dbReference>
<dbReference type="InterPro" id="IPR045584">
    <property type="entry name" value="Pilin-like"/>
</dbReference>
<gene>
    <name evidence="5" type="ORF">DES52_10898</name>
</gene>
<comment type="caution">
    <text evidence="5">The sequence shown here is derived from an EMBL/GenBank/DDBJ whole genome shotgun (WGS) entry which is preliminary data.</text>
</comment>
<dbReference type="SUPFAM" id="SSF54523">
    <property type="entry name" value="Pili subunits"/>
    <property type="match status" value="1"/>
</dbReference>
<keyword evidence="3" id="KW-0574">Periplasm</keyword>
<sequence>MMRRRQSGVSLLEVLIVLAIIGVALGVLAEAFGRSNRDYAVQRQLSDATQNAEVASALLIYDLKTAGFAGDDTTASAASITSANVATYLSNVISWPFTPYSSTVTPDPGTLKLSSVNVNTLIANSGPSTSECGATTPCDVLTLTRVSAEAPASASGYKLEQITYTVKNTSSTMPGLYRLSQKFDCTSAFACTADTTYNNATANTTAELAVEGVEDFQVYFVSTGGAYTTTPPTGPAQASTASPTVNTTSAIGVYLRVRAPTSDGSVTDARTYPTIALPTSQTSTTLGIPSRTYSGTDRNYRRIEKLLTVSTLNKQSVR</sequence>
<name>A0A318SBA7_9DEIO</name>
<reference evidence="5 6" key="1">
    <citation type="submission" date="2018-06" db="EMBL/GenBank/DDBJ databases">
        <title>Genomic Encyclopedia of Type Strains, Phase IV (KMG-IV): sequencing the most valuable type-strain genomes for metagenomic binning, comparative biology and taxonomic classification.</title>
        <authorList>
            <person name="Goeker M."/>
        </authorList>
    </citation>
    <scope>NUCLEOTIDE SEQUENCE [LARGE SCALE GENOMIC DNA]</scope>
    <source>
        <strain evidence="5 6">DSM 18048</strain>
    </source>
</reference>
<dbReference type="GO" id="GO:0042597">
    <property type="term" value="C:periplasmic space"/>
    <property type="evidence" value="ECO:0007669"/>
    <property type="project" value="UniProtKB-SubCell"/>
</dbReference>
<protein>
    <submittedName>
        <fullName evidence="5">Prepilin-type N-terminal cleavage/methylation domain-containing protein</fullName>
    </submittedName>
</protein>
<organism evidence="5 6">
    <name type="scientific">Deinococcus yavapaiensis KR-236</name>
    <dbReference type="NCBI Taxonomy" id="694435"/>
    <lineage>
        <taxon>Bacteria</taxon>
        <taxon>Thermotogati</taxon>
        <taxon>Deinococcota</taxon>
        <taxon>Deinococci</taxon>
        <taxon>Deinococcales</taxon>
        <taxon>Deinococcaceae</taxon>
        <taxon>Deinococcus</taxon>
    </lineage>
</organism>
<dbReference type="Pfam" id="PF07963">
    <property type="entry name" value="N_methyl"/>
    <property type="match status" value="1"/>
</dbReference>
<accession>A0A318SBA7</accession>
<evidence type="ECO:0000313" key="5">
    <source>
        <dbReference type="EMBL" id="PYE53569.1"/>
    </source>
</evidence>
<keyword evidence="6" id="KW-1185">Reference proteome</keyword>
<dbReference type="NCBIfam" id="TIGR02532">
    <property type="entry name" value="IV_pilin_GFxxxE"/>
    <property type="match status" value="1"/>
</dbReference>
<dbReference type="Proteomes" id="UP000248326">
    <property type="component" value="Unassembled WGS sequence"/>
</dbReference>
<evidence type="ECO:0000256" key="3">
    <source>
        <dbReference type="ARBA" id="ARBA00022764"/>
    </source>
</evidence>
<dbReference type="AlphaFoldDB" id="A0A318SBA7"/>
<proteinExistence type="predicted"/>
<evidence type="ECO:0000313" key="6">
    <source>
        <dbReference type="Proteomes" id="UP000248326"/>
    </source>
</evidence>
<dbReference type="EMBL" id="QJSX01000008">
    <property type="protein sequence ID" value="PYE53569.1"/>
    <property type="molecule type" value="Genomic_DNA"/>
</dbReference>
<evidence type="ECO:0000256" key="1">
    <source>
        <dbReference type="ARBA" id="ARBA00004203"/>
    </source>
</evidence>
<keyword evidence="4" id="KW-0998">Cell outer membrane</keyword>
<keyword evidence="4" id="KW-0472">Membrane</keyword>
<dbReference type="RefSeq" id="WP_211317914.1">
    <property type="nucleotide sequence ID" value="NZ_QJSX01000008.1"/>
</dbReference>
<comment type="subcellular location">
    <subcellularLocation>
        <location evidence="1">Cell outer membrane</location>
        <topology evidence="1">Single-pass membrane protein</topology>
    </subcellularLocation>
    <subcellularLocation>
        <location evidence="2">Periplasm</location>
    </subcellularLocation>
</comment>